<proteinExistence type="predicted"/>
<dbReference type="AlphaFoldDB" id="E6U959"/>
<dbReference type="PANTHER" id="PTHR43798:SF31">
    <property type="entry name" value="AB HYDROLASE SUPERFAMILY PROTEIN YCLE"/>
    <property type="match status" value="1"/>
</dbReference>
<reference evidence="4 5" key="1">
    <citation type="submission" date="2010-12" db="EMBL/GenBank/DDBJ databases">
        <title>Complete sequence of Ethanoligenens harbinense YUAN-3.</title>
        <authorList>
            <person name="Lucas S."/>
            <person name="Copeland A."/>
            <person name="Lapidus A."/>
            <person name="Cheng J.-F."/>
            <person name="Bruce D."/>
            <person name="Goodwin L."/>
            <person name="Pitluck S."/>
            <person name="Chertkov O."/>
            <person name="Misra M."/>
            <person name="Detter J.C."/>
            <person name="Han C."/>
            <person name="Tapia R."/>
            <person name="Land M."/>
            <person name="Hauser L."/>
            <person name="Jeffries C."/>
            <person name="Kyrpides N."/>
            <person name="Ivanova N."/>
            <person name="Mikhailova N."/>
            <person name="Wang A."/>
            <person name="Mouttaki H."/>
            <person name="He Z."/>
            <person name="Zhou J."/>
            <person name="Hemme C.L."/>
            <person name="Woyke T."/>
        </authorList>
    </citation>
    <scope>NUCLEOTIDE SEQUENCE [LARGE SCALE GENOMIC DNA]</scope>
    <source>
        <strain evidence="5">DSM 18485 / JCM 12961 / CGMCC 1.5033 / YUAN-3</strain>
    </source>
</reference>
<dbReference type="PANTHER" id="PTHR43798">
    <property type="entry name" value="MONOACYLGLYCEROL LIPASE"/>
    <property type="match status" value="1"/>
</dbReference>
<dbReference type="Gene3D" id="3.40.50.1820">
    <property type="entry name" value="alpha/beta hydrolase"/>
    <property type="match status" value="1"/>
</dbReference>
<dbReference type="eggNOG" id="COG2021">
    <property type="taxonomic scope" value="Bacteria"/>
</dbReference>
<dbReference type="SUPFAM" id="SSF53474">
    <property type="entry name" value="alpha/beta-Hydrolases"/>
    <property type="match status" value="1"/>
</dbReference>
<dbReference type="STRING" id="663278.Ethha_1687"/>
<dbReference type="EMBL" id="CP002400">
    <property type="protein sequence ID" value="ADU27218.1"/>
    <property type="molecule type" value="Genomic_DNA"/>
</dbReference>
<dbReference type="KEGG" id="eha:Ethha_1687"/>
<feature type="transmembrane region" description="Helical" evidence="2">
    <location>
        <begin position="35"/>
        <end position="60"/>
    </location>
</feature>
<dbReference type="GO" id="GO:0016787">
    <property type="term" value="F:hydrolase activity"/>
    <property type="evidence" value="ECO:0007669"/>
    <property type="project" value="UniProtKB-KW"/>
</dbReference>
<keyword evidence="2" id="KW-1133">Transmembrane helix</keyword>
<dbReference type="InterPro" id="IPR000073">
    <property type="entry name" value="AB_hydrolase_1"/>
</dbReference>
<organism evidence="4 5">
    <name type="scientific">Ethanoligenens harbinense (strain DSM 18485 / JCM 12961 / CGMCC 1.5033 / YUAN-3)</name>
    <dbReference type="NCBI Taxonomy" id="663278"/>
    <lineage>
        <taxon>Bacteria</taxon>
        <taxon>Bacillati</taxon>
        <taxon>Bacillota</taxon>
        <taxon>Clostridia</taxon>
        <taxon>Eubacteriales</taxon>
        <taxon>Oscillospiraceae</taxon>
        <taxon>Ethanoligenens</taxon>
    </lineage>
</organism>
<evidence type="ECO:0000313" key="5">
    <source>
        <dbReference type="Proteomes" id="UP000001551"/>
    </source>
</evidence>
<name>E6U959_ETHHY</name>
<evidence type="ECO:0000256" key="2">
    <source>
        <dbReference type="SAM" id="Phobius"/>
    </source>
</evidence>
<dbReference type="Proteomes" id="UP000001551">
    <property type="component" value="Chromosome"/>
</dbReference>
<gene>
    <name evidence="4" type="ordered locus">Ethha_1687</name>
</gene>
<evidence type="ECO:0000256" key="1">
    <source>
        <dbReference type="ARBA" id="ARBA00022801"/>
    </source>
</evidence>
<dbReference type="InterPro" id="IPR029058">
    <property type="entry name" value="AB_hydrolase_fold"/>
</dbReference>
<sequence>MTDLSQQARCILNKRRSRGGSAFGSRKPFYRRRKVMSIILAALFLFIVFVAVVFNIQLSWATHALHSIKVRTIATTYGKLTYAQKGSGIPVLIAHGTDGGYDQALISGEVFDGSYRVICPSRFGYPGSDMPKDATPEAQADAYRQLLDKLGIDKAYVMGTSAGGPPALQFALEYPERTAGVILLSTGMPVRGKTIGNVPTFIFNDFTMWLGADVFKSIALQQLGISQNDYSHATAAEKQNIDEFLKTMLPMSERKQGFVNDMSSNYDMGLHYDDYPLEKITVPVLMIHAQDDTIAKYSDVETARNRFPNATWVIFDHGGHMLFGQDVSGAINKFIRSTPI</sequence>
<dbReference type="InterPro" id="IPR050266">
    <property type="entry name" value="AB_hydrolase_sf"/>
</dbReference>
<keyword evidence="5" id="KW-1185">Reference proteome</keyword>
<keyword evidence="2" id="KW-0472">Membrane</keyword>
<dbReference type="GO" id="GO:0016020">
    <property type="term" value="C:membrane"/>
    <property type="evidence" value="ECO:0007669"/>
    <property type="project" value="TreeGrafter"/>
</dbReference>
<dbReference type="PRINTS" id="PR00111">
    <property type="entry name" value="ABHYDROLASE"/>
</dbReference>
<dbReference type="RefSeq" id="WP_013485571.1">
    <property type="nucleotide sequence ID" value="NC_014828.1"/>
</dbReference>
<protein>
    <submittedName>
        <fullName evidence="4">Alpha/beta hydrolase fold protein</fullName>
    </submittedName>
</protein>
<evidence type="ECO:0000313" key="4">
    <source>
        <dbReference type="EMBL" id="ADU27218.1"/>
    </source>
</evidence>
<dbReference type="HOGENOM" id="CLU_020336_49_1_9"/>
<evidence type="ECO:0000259" key="3">
    <source>
        <dbReference type="Pfam" id="PF00561"/>
    </source>
</evidence>
<accession>E6U959</accession>
<keyword evidence="1 4" id="KW-0378">Hydrolase</keyword>
<keyword evidence="2" id="KW-0812">Transmembrane</keyword>
<dbReference type="Pfam" id="PF00561">
    <property type="entry name" value="Abhydrolase_1"/>
    <property type="match status" value="1"/>
</dbReference>
<feature type="domain" description="AB hydrolase-1" evidence="3">
    <location>
        <begin position="90"/>
        <end position="324"/>
    </location>
</feature>